<evidence type="ECO:0000256" key="10">
    <source>
        <dbReference type="ARBA" id="ARBA00023242"/>
    </source>
</evidence>
<evidence type="ECO:0000256" key="1">
    <source>
        <dbReference type="ARBA" id="ARBA00000900"/>
    </source>
</evidence>
<dbReference type="PROSITE" id="PS50089">
    <property type="entry name" value="ZF_RING_2"/>
    <property type="match status" value="1"/>
</dbReference>
<dbReference type="InterPro" id="IPR013083">
    <property type="entry name" value="Znf_RING/FYVE/PHD"/>
</dbReference>
<feature type="compositionally biased region" description="Pro residues" evidence="12">
    <location>
        <begin position="27"/>
        <end position="43"/>
    </location>
</feature>
<evidence type="ECO:0000256" key="7">
    <source>
        <dbReference type="ARBA" id="ARBA00022771"/>
    </source>
</evidence>
<dbReference type="SMART" id="SM00184">
    <property type="entry name" value="RING"/>
    <property type="match status" value="1"/>
</dbReference>
<dbReference type="Proteomes" id="UP001515480">
    <property type="component" value="Unassembled WGS sequence"/>
</dbReference>
<dbReference type="GO" id="GO:0006302">
    <property type="term" value="P:double-strand break repair"/>
    <property type="evidence" value="ECO:0007669"/>
    <property type="project" value="TreeGrafter"/>
</dbReference>
<dbReference type="PANTHER" id="PTHR23328:SF0">
    <property type="entry name" value="RING-TYPE DOMAIN-CONTAINING PROTEIN"/>
    <property type="match status" value="1"/>
</dbReference>
<dbReference type="AlphaFoldDB" id="A0AB34JEC6"/>
<dbReference type="SUPFAM" id="SSF57850">
    <property type="entry name" value="RING/U-box"/>
    <property type="match status" value="1"/>
</dbReference>
<evidence type="ECO:0000313" key="16">
    <source>
        <dbReference type="Proteomes" id="UP001515480"/>
    </source>
</evidence>
<evidence type="ECO:0000256" key="9">
    <source>
        <dbReference type="ARBA" id="ARBA00022833"/>
    </source>
</evidence>
<dbReference type="Gene3D" id="3.30.40.10">
    <property type="entry name" value="Zinc/RING finger domain, C3HC4 (zinc finger)"/>
    <property type="match status" value="1"/>
</dbReference>
<dbReference type="InterPro" id="IPR051657">
    <property type="entry name" value="RNF168/RNF169_E3_ubiq-ligase"/>
</dbReference>
<keyword evidence="5" id="KW-0479">Metal-binding</keyword>
<protein>
    <recommendedName>
        <fullName evidence="3">RING-type E3 ubiquitin transferase</fullName>
        <ecNumber evidence="3">2.3.2.27</ecNumber>
    </recommendedName>
</protein>
<keyword evidence="13" id="KW-1133">Transmembrane helix</keyword>
<dbReference type="GO" id="GO:0005634">
    <property type="term" value="C:nucleus"/>
    <property type="evidence" value="ECO:0007669"/>
    <property type="project" value="UniProtKB-SubCell"/>
</dbReference>
<feature type="transmembrane region" description="Helical" evidence="13">
    <location>
        <begin position="388"/>
        <end position="415"/>
    </location>
</feature>
<dbReference type="PANTHER" id="PTHR23328">
    <property type="entry name" value="RING-TYPE DOMAIN-CONTAINING PROTEIN"/>
    <property type="match status" value="1"/>
</dbReference>
<keyword evidence="13" id="KW-0812">Transmembrane</keyword>
<keyword evidence="9" id="KW-0862">Zinc</keyword>
<feature type="transmembrane region" description="Helical" evidence="13">
    <location>
        <begin position="354"/>
        <end position="376"/>
    </location>
</feature>
<feature type="compositionally biased region" description="Pro residues" evidence="12">
    <location>
        <begin position="1"/>
        <end position="17"/>
    </location>
</feature>
<organism evidence="15 16">
    <name type="scientific">Prymnesium parvum</name>
    <name type="common">Toxic golden alga</name>
    <dbReference type="NCBI Taxonomy" id="97485"/>
    <lineage>
        <taxon>Eukaryota</taxon>
        <taxon>Haptista</taxon>
        <taxon>Haptophyta</taxon>
        <taxon>Prymnesiophyceae</taxon>
        <taxon>Prymnesiales</taxon>
        <taxon>Prymnesiaceae</taxon>
        <taxon>Prymnesium</taxon>
    </lineage>
</organism>
<evidence type="ECO:0000256" key="8">
    <source>
        <dbReference type="ARBA" id="ARBA00022786"/>
    </source>
</evidence>
<dbReference type="GO" id="GO:0008270">
    <property type="term" value="F:zinc ion binding"/>
    <property type="evidence" value="ECO:0007669"/>
    <property type="project" value="UniProtKB-KW"/>
</dbReference>
<reference evidence="15 16" key="1">
    <citation type="journal article" date="2024" name="Science">
        <title>Giant polyketide synthase enzymes in the biosynthesis of giant marine polyether toxins.</title>
        <authorList>
            <person name="Fallon T.R."/>
            <person name="Shende V.V."/>
            <person name="Wierzbicki I.H."/>
            <person name="Pendleton A.L."/>
            <person name="Watervoot N.F."/>
            <person name="Auber R.P."/>
            <person name="Gonzalez D.J."/>
            <person name="Wisecaver J.H."/>
            <person name="Moore B.S."/>
        </authorList>
    </citation>
    <scope>NUCLEOTIDE SEQUENCE [LARGE SCALE GENOMIC DNA]</scope>
    <source>
        <strain evidence="15 16">12B1</strain>
    </source>
</reference>
<accession>A0AB34JEC6</accession>
<keyword evidence="10" id="KW-0539">Nucleus</keyword>
<comment type="caution">
    <text evidence="15">The sequence shown here is derived from an EMBL/GenBank/DDBJ whole genome shotgun (WGS) entry which is preliminary data.</text>
</comment>
<evidence type="ECO:0000256" key="11">
    <source>
        <dbReference type="PROSITE-ProRule" id="PRU00175"/>
    </source>
</evidence>
<dbReference type="EC" id="2.3.2.27" evidence="3"/>
<keyword evidence="4" id="KW-0808">Transferase</keyword>
<sequence>MPPPRLSSAPSDPPLAPPVRRHRSPARAPPAPAPPRASPPSSPPRLRRSATQLGLTCAVCFDLLLEPLTTPCGHSLCEECLLTYLESVAERGAAVGCPQCRQPIPLEPPAVNVALREAIEAVHAPRLAERRAAYTPARIAERRAALRARGALATHFSRRGGGGGGGGLAAFAAGAAAVWLASAWAPSVESRVELPDLVALRLRDAIWLSAQLSAGLTQTGVDFWAVRLKYFRPSAPQLLLASPTAKCVAEQSHAAFWLSLLFFPSECFLPTLHELLAPYPTRALLRGVQLRLLHCAIIGKALAARTFAPQLWWRLVLGATRSAYLSVWYYGLWDLLFFYPSFLSRAAFTIIDGYLLPIAASLTLAAEMAALWALCFNRVERCGSALAWGLYLAGCLGWVRVSPAFLSILVISVVFACGGRRAEREVEEGHGLQTLARRIATQASSCACAEEWRGEGGDDHGCRGELEGHTRVWRGGEEGGTRSKVARLPSQAEVRALRLFVLERVMDPRAPPAFEFERLLRELSDGFPASTALLVRAVSAFAREEWQHTLERV</sequence>
<evidence type="ECO:0000256" key="3">
    <source>
        <dbReference type="ARBA" id="ARBA00012483"/>
    </source>
</evidence>
<evidence type="ECO:0000313" key="15">
    <source>
        <dbReference type="EMBL" id="KAL1519263.1"/>
    </source>
</evidence>
<dbReference type="PROSITE" id="PS00518">
    <property type="entry name" value="ZF_RING_1"/>
    <property type="match status" value="1"/>
</dbReference>
<dbReference type="GO" id="GO:0035861">
    <property type="term" value="C:site of double-strand break"/>
    <property type="evidence" value="ECO:0007669"/>
    <property type="project" value="TreeGrafter"/>
</dbReference>
<keyword evidence="13" id="KW-0472">Membrane</keyword>
<dbReference type="GO" id="GO:0031491">
    <property type="term" value="F:nucleosome binding"/>
    <property type="evidence" value="ECO:0007669"/>
    <property type="project" value="TreeGrafter"/>
</dbReference>
<evidence type="ECO:0000256" key="5">
    <source>
        <dbReference type="ARBA" id="ARBA00022723"/>
    </source>
</evidence>
<keyword evidence="7 11" id="KW-0863">Zinc-finger</keyword>
<evidence type="ECO:0000256" key="6">
    <source>
        <dbReference type="ARBA" id="ARBA00022763"/>
    </source>
</evidence>
<keyword evidence="8" id="KW-0833">Ubl conjugation pathway</keyword>
<name>A0AB34JEC6_PRYPA</name>
<dbReference type="InterPro" id="IPR017907">
    <property type="entry name" value="Znf_RING_CS"/>
</dbReference>
<gene>
    <name evidence="15" type="ORF">AB1Y20_022792</name>
</gene>
<comment type="catalytic activity">
    <reaction evidence="1">
        <text>S-ubiquitinyl-[E2 ubiquitin-conjugating enzyme]-L-cysteine + [acceptor protein]-L-lysine = [E2 ubiquitin-conjugating enzyme]-L-cysteine + N(6)-ubiquitinyl-[acceptor protein]-L-lysine.</text>
        <dbReference type="EC" id="2.3.2.27"/>
    </reaction>
</comment>
<keyword evidence="6" id="KW-0227">DNA damage</keyword>
<dbReference type="Pfam" id="PF13923">
    <property type="entry name" value="zf-C3HC4_2"/>
    <property type="match status" value="1"/>
</dbReference>
<dbReference type="GO" id="GO:0061630">
    <property type="term" value="F:ubiquitin protein ligase activity"/>
    <property type="evidence" value="ECO:0007669"/>
    <property type="project" value="UniProtKB-EC"/>
</dbReference>
<evidence type="ECO:0000256" key="2">
    <source>
        <dbReference type="ARBA" id="ARBA00004123"/>
    </source>
</evidence>
<feature type="transmembrane region" description="Helical" evidence="13">
    <location>
        <begin position="165"/>
        <end position="185"/>
    </location>
</feature>
<proteinExistence type="predicted"/>
<keyword evidence="16" id="KW-1185">Reference proteome</keyword>
<evidence type="ECO:0000256" key="12">
    <source>
        <dbReference type="SAM" id="MobiDB-lite"/>
    </source>
</evidence>
<comment type="subcellular location">
    <subcellularLocation>
        <location evidence="2">Nucleus</location>
    </subcellularLocation>
</comment>
<feature type="region of interest" description="Disordered" evidence="12">
    <location>
        <begin position="1"/>
        <end position="48"/>
    </location>
</feature>
<evidence type="ECO:0000256" key="4">
    <source>
        <dbReference type="ARBA" id="ARBA00022679"/>
    </source>
</evidence>
<evidence type="ECO:0000259" key="14">
    <source>
        <dbReference type="PROSITE" id="PS50089"/>
    </source>
</evidence>
<feature type="domain" description="RING-type" evidence="14">
    <location>
        <begin position="57"/>
        <end position="101"/>
    </location>
</feature>
<evidence type="ECO:0000256" key="13">
    <source>
        <dbReference type="SAM" id="Phobius"/>
    </source>
</evidence>
<dbReference type="InterPro" id="IPR001841">
    <property type="entry name" value="Znf_RING"/>
</dbReference>
<dbReference type="EMBL" id="JBGBPQ010000009">
    <property type="protein sequence ID" value="KAL1519263.1"/>
    <property type="molecule type" value="Genomic_DNA"/>
</dbReference>